<dbReference type="SUPFAM" id="SSF47459">
    <property type="entry name" value="HLH, helix-loop-helix DNA-binding domain"/>
    <property type="match status" value="1"/>
</dbReference>
<dbReference type="OrthoDB" id="2133190at2759"/>
<sequence length="127" mass="14202">MTETNKPRSADRIAHNDVERKYRTNLKVKIAELRDAVPALQSPVPGTEAAEACPGQQGGPKVSKGTVLTKATEYIQLLEQRNKAIMLEHQQLARRLQAFETLFNSAIRQPDLMPNPSMTLFDPRGFC</sequence>
<dbReference type="PROSITE" id="PS50888">
    <property type="entry name" value="BHLH"/>
    <property type="match status" value="1"/>
</dbReference>
<dbReference type="GO" id="GO:0046983">
    <property type="term" value="F:protein dimerization activity"/>
    <property type="evidence" value="ECO:0007669"/>
    <property type="project" value="InterPro"/>
</dbReference>
<organism evidence="2 3">
    <name type="scientific">Ophiocordyceps sinensis (strain Co18 / CGMCC 3.14243)</name>
    <name type="common">Yarsagumba caterpillar fungus</name>
    <name type="synonym">Hirsutella sinensis</name>
    <dbReference type="NCBI Taxonomy" id="911162"/>
    <lineage>
        <taxon>Eukaryota</taxon>
        <taxon>Fungi</taxon>
        <taxon>Dikarya</taxon>
        <taxon>Ascomycota</taxon>
        <taxon>Pezizomycotina</taxon>
        <taxon>Sordariomycetes</taxon>
        <taxon>Hypocreomycetidae</taxon>
        <taxon>Hypocreales</taxon>
        <taxon>Ophiocordycipitaceae</taxon>
        <taxon>Ophiocordyceps</taxon>
    </lineage>
</organism>
<dbReference type="HOGENOM" id="CLU_1971199_0_0_1"/>
<dbReference type="PANTHER" id="PTHR47336">
    <property type="entry name" value="TRANSCRIPTION FACTOR HMS1-RELATED"/>
    <property type="match status" value="1"/>
</dbReference>
<dbReference type="AlphaFoldDB" id="T5A4P0"/>
<dbReference type="EMBL" id="KE658307">
    <property type="protein sequence ID" value="EQK97553.1"/>
    <property type="molecule type" value="Genomic_DNA"/>
</dbReference>
<evidence type="ECO:0000313" key="2">
    <source>
        <dbReference type="EMBL" id="EQK97553.1"/>
    </source>
</evidence>
<evidence type="ECO:0000259" key="1">
    <source>
        <dbReference type="PROSITE" id="PS50888"/>
    </source>
</evidence>
<name>T5A4P0_OPHSC</name>
<dbReference type="GO" id="GO:0003677">
    <property type="term" value="F:DNA binding"/>
    <property type="evidence" value="ECO:0007669"/>
    <property type="project" value="UniProtKB-KW"/>
</dbReference>
<proteinExistence type="predicted"/>
<reference evidence="2 3" key="1">
    <citation type="journal article" date="2013" name="Chin. Sci. Bull.">
        <title>Genome survey uncovers the secrets of sex and lifestyle in caterpillar fungus.</title>
        <authorList>
            <person name="Hu X."/>
            <person name="Zhang Y."/>
            <person name="Xiao G."/>
            <person name="Zheng P."/>
            <person name="Xia Y."/>
            <person name="Zhang X."/>
            <person name="St Leger R.J."/>
            <person name="Liu X."/>
            <person name="Wang C."/>
        </authorList>
    </citation>
    <scope>NUCLEOTIDE SEQUENCE [LARGE SCALE GENOMIC DNA]</scope>
    <source>
        <strain evidence="3">Co18 / CGMCC 3.14243</strain>
        <tissue evidence="2">Fruit-body</tissue>
    </source>
</reference>
<protein>
    <submittedName>
        <fullName evidence="2">Helix-loop-helix DNA-binding domain-containing protein</fullName>
    </submittedName>
</protein>
<evidence type="ECO:0000313" key="3">
    <source>
        <dbReference type="Proteomes" id="UP000019374"/>
    </source>
</evidence>
<dbReference type="InterPro" id="IPR011598">
    <property type="entry name" value="bHLH_dom"/>
</dbReference>
<dbReference type="eggNOG" id="KOG2588">
    <property type="taxonomic scope" value="Eukaryota"/>
</dbReference>
<dbReference type="Proteomes" id="UP000019374">
    <property type="component" value="Unassembled WGS sequence"/>
</dbReference>
<gene>
    <name evidence="2" type="ORF">OCS_06734</name>
</gene>
<feature type="domain" description="BHLH" evidence="1">
    <location>
        <begin position="10"/>
        <end position="78"/>
    </location>
</feature>
<dbReference type="InterPro" id="IPR052099">
    <property type="entry name" value="Regulatory_TF_Diverse"/>
</dbReference>
<accession>T5A4P0</accession>
<dbReference type="Gene3D" id="4.10.280.10">
    <property type="entry name" value="Helix-loop-helix DNA-binding domain"/>
    <property type="match status" value="1"/>
</dbReference>
<dbReference type="Pfam" id="PF00010">
    <property type="entry name" value="HLH"/>
    <property type="match status" value="1"/>
</dbReference>
<dbReference type="InterPro" id="IPR036638">
    <property type="entry name" value="HLH_DNA-bd_sf"/>
</dbReference>
<dbReference type="PANTHER" id="PTHR47336:SF2">
    <property type="entry name" value="TRANSCRIPTION FACTOR HMS1-RELATED"/>
    <property type="match status" value="1"/>
</dbReference>
<keyword evidence="2" id="KW-0238">DNA-binding</keyword>
<dbReference type="SMART" id="SM00353">
    <property type="entry name" value="HLH"/>
    <property type="match status" value="1"/>
</dbReference>